<proteinExistence type="predicted"/>
<dbReference type="Gene3D" id="3.40.30.10">
    <property type="entry name" value="Glutaredoxin"/>
    <property type="match status" value="1"/>
</dbReference>
<dbReference type="SUPFAM" id="SSF52833">
    <property type="entry name" value="Thioredoxin-like"/>
    <property type="match status" value="1"/>
</dbReference>
<evidence type="ECO:0000256" key="1">
    <source>
        <dbReference type="SAM" id="SignalP"/>
    </source>
</evidence>
<accession>A0ABW6A502</accession>
<dbReference type="EMBL" id="JBHUOZ010000002">
    <property type="protein sequence ID" value="MFD2919976.1"/>
    <property type="molecule type" value="Genomic_DNA"/>
</dbReference>
<dbReference type="Proteomes" id="UP001597511">
    <property type="component" value="Unassembled WGS sequence"/>
</dbReference>
<organism evidence="2 3">
    <name type="scientific">Terrimonas rubra</name>
    <dbReference type="NCBI Taxonomy" id="1035890"/>
    <lineage>
        <taxon>Bacteria</taxon>
        <taxon>Pseudomonadati</taxon>
        <taxon>Bacteroidota</taxon>
        <taxon>Chitinophagia</taxon>
        <taxon>Chitinophagales</taxon>
        <taxon>Chitinophagaceae</taxon>
        <taxon>Terrimonas</taxon>
    </lineage>
</organism>
<protein>
    <submittedName>
        <fullName evidence="2">Uncharacterized protein</fullName>
    </submittedName>
</protein>
<dbReference type="InterPro" id="IPR036249">
    <property type="entry name" value="Thioredoxin-like_sf"/>
</dbReference>
<gene>
    <name evidence="2" type="ORF">ACFS6H_09675</name>
</gene>
<feature type="chain" id="PRO_5047423746" evidence="1">
    <location>
        <begin position="23"/>
        <end position="180"/>
    </location>
</feature>
<evidence type="ECO:0000313" key="2">
    <source>
        <dbReference type="EMBL" id="MFD2919976.1"/>
    </source>
</evidence>
<sequence>MNNMVKKILILFLTLSSTVCFSQNIFSYSIEKMDGDTTSLSLLRGKKILFAGFSPVSPDVGLLQRLDSIYLQNKTKLEIIAMPLTDFGEGMPDSSILNLLRRDLKLSFTISKKLRGGKSSEANQHPVTRWLTTVLENGHFNTDITEVGQLFIIDEVGRLFGIFRKNAPMSIINKAILKQQ</sequence>
<reference evidence="3" key="1">
    <citation type="journal article" date="2019" name="Int. J. Syst. Evol. Microbiol.">
        <title>The Global Catalogue of Microorganisms (GCM) 10K type strain sequencing project: providing services to taxonomists for standard genome sequencing and annotation.</title>
        <authorList>
            <consortium name="The Broad Institute Genomics Platform"/>
            <consortium name="The Broad Institute Genome Sequencing Center for Infectious Disease"/>
            <person name="Wu L."/>
            <person name="Ma J."/>
        </authorList>
    </citation>
    <scope>NUCLEOTIDE SEQUENCE [LARGE SCALE GENOMIC DNA]</scope>
    <source>
        <strain evidence="3">KCTC 23299</strain>
    </source>
</reference>
<evidence type="ECO:0000313" key="3">
    <source>
        <dbReference type="Proteomes" id="UP001597511"/>
    </source>
</evidence>
<keyword evidence="3" id="KW-1185">Reference proteome</keyword>
<comment type="caution">
    <text evidence="2">The sequence shown here is derived from an EMBL/GenBank/DDBJ whole genome shotgun (WGS) entry which is preliminary data.</text>
</comment>
<name>A0ABW6A502_9BACT</name>
<keyword evidence="1" id="KW-0732">Signal</keyword>
<dbReference type="RefSeq" id="WP_386097736.1">
    <property type="nucleotide sequence ID" value="NZ_JBHUOZ010000002.1"/>
</dbReference>
<feature type="signal peptide" evidence="1">
    <location>
        <begin position="1"/>
        <end position="22"/>
    </location>
</feature>